<evidence type="ECO:0000313" key="3">
    <source>
        <dbReference type="Proteomes" id="UP000636800"/>
    </source>
</evidence>
<comment type="caution">
    <text evidence="2">The sequence shown here is derived from an EMBL/GenBank/DDBJ whole genome shotgun (WGS) entry which is preliminary data.</text>
</comment>
<accession>A0A835S6Y0</accession>
<name>A0A835S6Y0_VANPL</name>
<dbReference type="Proteomes" id="UP000636800">
    <property type="component" value="Chromosome 1"/>
</dbReference>
<evidence type="ECO:0000313" key="2">
    <source>
        <dbReference type="EMBL" id="KAG0498627.1"/>
    </source>
</evidence>
<keyword evidence="3" id="KW-1185">Reference proteome</keyword>
<dbReference type="SUPFAM" id="SSF55961">
    <property type="entry name" value="Bet v1-like"/>
    <property type="match status" value="1"/>
</dbReference>
<dbReference type="Pfam" id="PF25797">
    <property type="entry name" value="PDF2_C"/>
    <property type="match status" value="1"/>
</dbReference>
<sequence length="219" mass="23116">MPDDTIRISTRKNTLPGQPNGVILLAVSTTWLPFSYHQVFDLLTDERRRSQLDALSNGNSLHEVAHIANGSHPRNCVSLLRINAGSNSPQNVELLLQESSTHPSAGSLIVYSTIDVDAVQVVMSDEDPSFIPLLPTGFILFPTGSASSSSTSSNTTKNRSSTSGCLLTVGMQVLASAVPSAKLSLSSVTAVNHHLCSTVHQISTTLAGGTSAEPPVLDQ</sequence>
<protein>
    <recommendedName>
        <fullName evidence="1">HD-Zip IV C-terminal domain-containing protein</fullName>
    </recommendedName>
</protein>
<dbReference type="PANTHER" id="PTHR45654">
    <property type="entry name" value="HOMEOBOX-LEUCINE ZIPPER PROTEIN MERISTEM L1"/>
    <property type="match status" value="1"/>
</dbReference>
<dbReference type="PANTHER" id="PTHR45654:SF11">
    <property type="entry name" value="HOMEOBOX-LEUCINE ZIPPER PROTEIN HDG5"/>
    <property type="match status" value="1"/>
</dbReference>
<dbReference type="InterPro" id="IPR042160">
    <property type="entry name" value="HD-Zip_IV"/>
</dbReference>
<evidence type="ECO:0000259" key="1">
    <source>
        <dbReference type="Pfam" id="PF25797"/>
    </source>
</evidence>
<organism evidence="2 3">
    <name type="scientific">Vanilla planifolia</name>
    <name type="common">Vanilla</name>
    <dbReference type="NCBI Taxonomy" id="51239"/>
    <lineage>
        <taxon>Eukaryota</taxon>
        <taxon>Viridiplantae</taxon>
        <taxon>Streptophyta</taxon>
        <taxon>Embryophyta</taxon>
        <taxon>Tracheophyta</taxon>
        <taxon>Spermatophyta</taxon>
        <taxon>Magnoliopsida</taxon>
        <taxon>Liliopsida</taxon>
        <taxon>Asparagales</taxon>
        <taxon>Orchidaceae</taxon>
        <taxon>Vanilloideae</taxon>
        <taxon>Vanilleae</taxon>
        <taxon>Vanilla</taxon>
    </lineage>
</organism>
<dbReference type="InterPro" id="IPR057993">
    <property type="entry name" value="HD-Zip_IV_C"/>
</dbReference>
<reference evidence="2 3" key="1">
    <citation type="journal article" date="2020" name="Nat. Food">
        <title>A phased Vanilla planifolia genome enables genetic improvement of flavour and production.</title>
        <authorList>
            <person name="Hasing T."/>
            <person name="Tang H."/>
            <person name="Brym M."/>
            <person name="Khazi F."/>
            <person name="Huang T."/>
            <person name="Chambers A.H."/>
        </authorList>
    </citation>
    <scope>NUCLEOTIDE SEQUENCE [LARGE SCALE GENOMIC DNA]</scope>
    <source>
        <tissue evidence="2">Leaf</tissue>
    </source>
</reference>
<dbReference type="OrthoDB" id="3970464at2759"/>
<feature type="domain" description="HD-Zip IV C-terminal" evidence="1">
    <location>
        <begin position="4"/>
        <end position="206"/>
    </location>
</feature>
<dbReference type="AlphaFoldDB" id="A0A835S6Y0"/>
<proteinExistence type="predicted"/>
<gene>
    <name evidence="2" type="ORF">HPP92_003318</name>
</gene>
<dbReference type="EMBL" id="JADCNL010000001">
    <property type="protein sequence ID" value="KAG0498627.1"/>
    <property type="molecule type" value="Genomic_DNA"/>
</dbReference>